<keyword evidence="2" id="KW-1185">Reference proteome</keyword>
<sequence length="127" mass="14601">MMPRLLAAARRCMGIVMARFSGEASAGWEAEMAQRANATRAEETVVSCMVLDAVKWERMQRMLKWLIAILTNRRDMGGKSVRELQSRDVECKRLDSRCQDLEVLIQGLKIEMPIDQSVRRRLNSMNE</sequence>
<dbReference type="GeneID" id="37032215"/>
<organism evidence="1 2">
    <name type="scientific">Ceraceosorus guamensis</name>
    <dbReference type="NCBI Taxonomy" id="1522189"/>
    <lineage>
        <taxon>Eukaryota</taxon>
        <taxon>Fungi</taxon>
        <taxon>Dikarya</taxon>
        <taxon>Basidiomycota</taxon>
        <taxon>Ustilaginomycotina</taxon>
        <taxon>Exobasidiomycetes</taxon>
        <taxon>Ceraceosorales</taxon>
        <taxon>Ceraceosoraceae</taxon>
        <taxon>Ceraceosorus</taxon>
    </lineage>
</organism>
<protein>
    <submittedName>
        <fullName evidence="1">Uncharacterized protein</fullName>
    </submittedName>
</protein>
<dbReference type="Proteomes" id="UP000245783">
    <property type="component" value="Unassembled WGS sequence"/>
</dbReference>
<name>A0A316W0Y2_9BASI</name>
<evidence type="ECO:0000313" key="1">
    <source>
        <dbReference type="EMBL" id="PWN42211.1"/>
    </source>
</evidence>
<evidence type="ECO:0000313" key="2">
    <source>
        <dbReference type="Proteomes" id="UP000245783"/>
    </source>
</evidence>
<gene>
    <name evidence="1" type="ORF">IE81DRAFT_140200</name>
</gene>
<dbReference type="AlphaFoldDB" id="A0A316W0Y2"/>
<dbReference type="EMBL" id="KZ819382">
    <property type="protein sequence ID" value="PWN42211.1"/>
    <property type="molecule type" value="Genomic_DNA"/>
</dbReference>
<proteinExistence type="predicted"/>
<reference evidence="1 2" key="1">
    <citation type="journal article" date="2018" name="Mol. Biol. Evol.">
        <title>Broad Genomic Sampling Reveals a Smut Pathogenic Ancestry of the Fungal Clade Ustilaginomycotina.</title>
        <authorList>
            <person name="Kijpornyongpan T."/>
            <person name="Mondo S.J."/>
            <person name="Barry K."/>
            <person name="Sandor L."/>
            <person name="Lee J."/>
            <person name="Lipzen A."/>
            <person name="Pangilinan J."/>
            <person name="LaButti K."/>
            <person name="Hainaut M."/>
            <person name="Henrissat B."/>
            <person name="Grigoriev I.V."/>
            <person name="Spatafora J.W."/>
            <person name="Aime M.C."/>
        </authorList>
    </citation>
    <scope>NUCLEOTIDE SEQUENCE [LARGE SCALE GENOMIC DNA]</scope>
    <source>
        <strain evidence="1 2">MCA 4658</strain>
    </source>
</reference>
<dbReference type="RefSeq" id="XP_025369371.1">
    <property type="nucleotide sequence ID" value="XM_025510345.1"/>
</dbReference>
<dbReference type="InParanoid" id="A0A316W0Y2"/>
<accession>A0A316W0Y2</accession>